<evidence type="ECO:0000313" key="3">
    <source>
        <dbReference type="Proteomes" id="UP000053989"/>
    </source>
</evidence>
<organism evidence="2 3">
    <name type="scientific">Scleroderma citrinum Foug A</name>
    <dbReference type="NCBI Taxonomy" id="1036808"/>
    <lineage>
        <taxon>Eukaryota</taxon>
        <taxon>Fungi</taxon>
        <taxon>Dikarya</taxon>
        <taxon>Basidiomycota</taxon>
        <taxon>Agaricomycotina</taxon>
        <taxon>Agaricomycetes</taxon>
        <taxon>Agaricomycetidae</taxon>
        <taxon>Boletales</taxon>
        <taxon>Sclerodermatineae</taxon>
        <taxon>Sclerodermataceae</taxon>
        <taxon>Scleroderma</taxon>
    </lineage>
</organism>
<dbReference type="InParanoid" id="A0A0C3DUZ4"/>
<reference evidence="2 3" key="1">
    <citation type="submission" date="2014-04" db="EMBL/GenBank/DDBJ databases">
        <authorList>
            <consortium name="DOE Joint Genome Institute"/>
            <person name="Kuo A."/>
            <person name="Kohler A."/>
            <person name="Nagy L.G."/>
            <person name="Floudas D."/>
            <person name="Copeland A."/>
            <person name="Barry K.W."/>
            <person name="Cichocki N."/>
            <person name="Veneault-Fourrey C."/>
            <person name="LaButti K."/>
            <person name="Lindquist E.A."/>
            <person name="Lipzen A."/>
            <person name="Lundell T."/>
            <person name="Morin E."/>
            <person name="Murat C."/>
            <person name="Sun H."/>
            <person name="Tunlid A."/>
            <person name="Henrissat B."/>
            <person name="Grigoriev I.V."/>
            <person name="Hibbett D.S."/>
            <person name="Martin F."/>
            <person name="Nordberg H.P."/>
            <person name="Cantor M.N."/>
            <person name="Hua S.X."/>
        </authorList>
    </citation>
    <scope>NUCLEOTIDE SEQUENCE [LARGE SCALE GENOMIC DNA]</scope>
    <source>
        <strain evidence="2 3">Foug A</strain>
    </source>
</reference>
<dbReference type="OrthoDB" id="10434030at2759"/>
<dbReference type="EMBL" id="KN822067">
    <property type="protein sequence ID" value="KIM59979.1"/>
    <property type="molecule type" value="Genomic_DNA"/>
</dbReference>
<keyword evidence="1" id="KW-1133">Transmembrane helix</keyword>
<feature type="transmembrane region" description="Helical" evidence="1">
    <location>
        <begin position="35"/>
        <end position="58"/>
    </location>
</feature>
<name>A0A0C3DUZ4_9AGAM</name>
<dbReference type="STRING" id="1036808.A0A0C3DUZ4"/>
<reference evidence="3" key="2">
    <citation type="submission" date="2015-01" db="EMBL/GenBank/DDBJ databases">
        <title>Evolutionary Origins and Diversification of the Mycorrhizal Mutualists.</title>
        <authorList>
            <consortium name="DOE Joint Genome Institute"/>
            <consortium name="Mycorrhizal Genomics Consortium"/>
            <person name="Kohler A."/>
            <person name="Kuo A."/>
            <person name="Nagy L.G."/>
            <person name="Floudas D."/>
            <person name="Copeland A."/>
            <person name="Barry K.W."/>
            <person name="Cichocki N."/>
            <person name="Veneault-Fourrey C."/>
            <person name="LaButti K."/>
            <person name="Lindquist E.A."/>
            <person name="Lipzen A."/>
            <person name="Lundell T."/>
            <person name="Morin E."/>
            <person name="Murat C."/>
            <person name="Riley R."/>
            <person name="Ohm R."/>
            <person name="Sun H."/>
            <person name="Tunlid A."/>
            <person name="Henrissat B."/>
            <person name="Grigoriev I.V."/>
            <person name="Hibbett D.S."/>
            <person name="Martin F."/>
        </authorList>
    </citation>
    <scope>NUCLEOTIDE SEQUENCE [LARGE SCALE GENOMIC DNA]</scope>
    <source>
        <strain evidence="3">Foug A</strain>
    </source>
</reference>
<evidence type="ECO:0000256" key="1">
    <source>
        <dbReference type="SAM" id="Phobius"/>
    </source>
</evidence>
<keyword evidence="1" id="KW-0812">Transmembrane</keyword>
<proteinExistence type="predicted"/>
<dbReference type="AlphaFoldDB" id="A0A0C3DUZ4"/>
<sequence>MSGYVVPLHATCICFFDTFVHIQEEPSNVATAVPWAIIGAIVISSILGVGAPLAMSCLRAPLNNLATRPSTLPLCPSYRIPSKKSDRTTDGGDLR</sequence>
<evidence type="ECO:0000313" key="2">
    <source>
        <dbReference type="EMBL" id="KIM59979.1"/>
    </source>
</evidence>
<accession>A0A0C3DUZ4</accession>
<dbReference type="HOGENOM" id="CLU_2374046_0_0_1"/>
<keyword evidence="3" id="KW-1185">Reference proteome</keyword>
<gene>
    <name evidence="2" type="ORF">SCLCIDRAFT_1217239</name>
</gene>
<keyword evidence="1" id="KW-0472">Membrane</keyword>
<protein>
    <submittedName>
        <fullName evidence="2">Uncharacterized protein</fullName>
    </submittedName>
</protein>
<dbReference type="Proteomes" id="UP000053989">
    <property type="component" value="Unassembled WGS sequence"/>
</dbReference>